<evidence type="ECO:0000313" key="2">
    <source>
        <dbReference type="Proteomes" id="UP000800041"/>
    </source>
</evidence>
<name>A0A6G1HBU9_9PEZI</name>
<accession>A0A6G1HBU9</accession>
<proteinExistence type="predicted"/>
<keyword evidence="2" id="KW-1185">Reference proteome</keyword>
<reference evidence="1" key="1">
    <citation type="journal article" date="2020" name="Stud. Mycol.">
        <title>101 Dothideomycetes genomes: a test case for predicting lifestyles and emergence of pathogens.</title>
        <authorList>
            <person name="Haridas S."/>
            <person name="Albert R."/>
            <person name="Binder M."/>
            <person name="Bloem J."/>
            <person name="Labutti K."/>
            <person name="Salamov A."/>
            <person name="Andreopoulos B."/>
            <person name="Baker S."/>
            <person name="Barry K."/>
            <person name="Bills G."/>
            <person name="Bluhm B."/>
            <person name="Cannon C."/>
            <person name="Castanera R."/>
            <person name="Culley D."/>
            <person name="Daum C."/>
            <person name="Ezra D."/>
            <person name="Gonzalez J."/>
            <person name="Henrissat B."/>
            <person name="Kuo A."/>
            <person name="Liang C."/>
            <person name="Lipzen A."/>
            <person name="Lutzoni F."/>
            <person name="Magnuson J."/>
            <person name="Mondo S."/>
            <person name="Nolan M."/>
            <person name="Ohm R."/>
            <person name="Pangilinan J."/>
            <person name="Park H.-J."/>
            <person name="Ramirez L."/>
            <person name="Alfaro M."/>
            <person name="Sun H."/>
            <person name="Tritt A."/>
            <person name="Yoshinaga Y."/>
            <person name="Zwiers L.-H."/>
            <person name="Turgeon B."/>
            <person name="Goodwin S."/>
            <person name="Spatafora J."/>
            <person name="Crous P."/>
            <person name="Grigoriev I."/>
        </authorList>
    </citation>
    <scope>NUCLEOTIDE SEQUENCE</scope>
    <source>
        <strain evidence="1">CBS 113979</strain>
    </source>
</reference>
<evidence type="ECO:0000313" key="1">
    <source>
        <dbReference type="EMBL" id="KAF1990691.1"/>
    </source>
</evidence>
<protein>
    <submittedName>
        <fullName evidence="1">Uncharacterized protein</fullName>
    </submittedName>
</protein>
<organism evidence="1 2">
    <name type="scientific">Aulographum hederae CBS 113979</name>
    <dbReference type="NCBI Taxonomy" id="1176131"/>
    <lineage>
        <taxon>Eukaryota</taxon>
        <taxon>Fungi</taxon>
        <taxon>Dikarya</taxon>
        <taxon>Ascomycota</taxon>
        <taxon>Pezizomycotina</taxon>
        <taxon>Dothideomycetes</taxon>
        <taxon>Pleosporomycetidae</taxon>
        <taxon>Aulographales</taxon>
        <taxon>Aulographaceae</taxon>
    </lineage>
</organism>
<dbReference type="AlphaFoldDB" id="A0A6G1HBU9"/>
<dbReference type="Proteomes" id="UP000800041">
    <property type="component" value="Unassembled WGS sequence"/>
</dbReference>
<sequence length="113" mass="12764">MCVSRLGRCSQPGEVRRGVESRVWRRIGGTSSAVFPSGFTSIFTTSSGGQVLFQLLLPFLKLFNVLGNVTDYLGKPFSEAHFSYYLSTFSFFSRNLVSVLLERIWRPQLACER</sequence>
<dbReference type="EMBL" id="ML977141">
    <property type="protein sequence ID" value="KAF1990691.1"/>
    <property type="molecule type" value="Genomic_DNA"/>
</dbReference>
<gene>
    <name evidence="1" type="ORF">K402DRAFT_202146</name>
</gene>